<evidence type="ECO:0000313" key="3">
    <source>
        <dbReference type="Proteomes" id="UP000269265"/>
    </source>
</evidence>
<dbReference type="Proteomes" id="UP000269265">
    <property type="component" value="Unassembled WGS sequence"/>
</dbReference>
<name>A0A3R8T6P3_9BURK</name>
<dbReference type="AlphaFoldDB" id="A0A3R8T6P3"/>
<feature type="domain" description="PA14" evidence="1">
    <location>
        <begin position="39"/>
        <end position="187"/>
    </location>
</feature>
<protein>
    <submittedName>
        <fullName evidence="2">PEP-CTERM sorting domain-containing protein</fullName>
    </submittedName>
</protein>
<proteinExistence type="predicted"/>
<dbReference type="InterPro" id="IPR011658">
    <property type="entry name" value="PA14_dom"/>
</dbReference>
<keyword evidence="3" id="KW-1185">Reference proteome</keyword>
<sequence length="219" mass="23206">MAAPSGATLGCRQVQTRRTGMKASWLAALGLTVSMVGGSAWADLQADVYNSWQLDGSGNISTSGLTHVGSFIDPQIDHWDGTLGYRWNPLGVDELYTVTWAGYLLAPEAGTYQFRTVSDDGVQVFIDGLSVVNNPGVQWYGEGLGSATLTAGAHALDVRFYENYTYDGIIFQWKKPGDADWSIVPASVLVTAVPEPGAFALALAGLAVAGGSASRRRKA</sequence>
<dbReference type="PROSITE" id="PS51820">
    <property type="entry name" value="PA14"/>
    <property type="match status" value="1"/>
</dbReference>
<evidence type="ECO:0000313" key="2">
    <source>
        <dbReference type="EMBL" id="RRS05356.1"/>
    </source>
</evidence>
<dbReference type="InterPro" id="IPR037524">
    <property type="entry name" value="PA14/GLEYA"/>
</dbReference>
<dbReference type="SMART" id="SM00758">
    <property type="entry name" value="PA14"/>
    <property type="match status" value="1"/>
</dbReference>
<organism evidence="2 3">
    <name type="scientific">Aquabacterium soli</name>
    <dbReference type="NCBI Taxonomy" id="2493092"/>
    <lineage>
        <taxon>Bacteria</taxon>
        <taxon>Pseudomonadati</taxon>
        <taxon>Pseudomonadota</taxon>
        <taxon>Betaproteobacteria</taxon>
        <taxon>Burkholderiales</taxon>
        <taxon>Aquabacterium</taxon>
    </lineage>
</organism>
<dbReference type="Gene3D" id="3.90.182.10">
    <property type="entry name" value="Toxin - Anthrax Protective Antigen,domain 1"/>
    <property type="match status" value="1"/>
</dbReference>
<comment type="caution">
    <text evidence="2">The sequence shown here is derived from an EMBL/GenBank/DDBJ whole genome shotgun (WGS) entry which is preliminary data.</text>
</comment>
<dbReference type="Pfam" id="PF07589">
    <property type="entry name" value="PEP-CTERM"/>
    <property type="match status" value="1"/>
</dbReference>
<accession>A0A3R8T6P3</accession>
<dbReference type="SUPFAM" id="SSF56988">
    <property type="entry name" value="Anthrax protective antigen"/>
    <property type="match status" value="1"/>
</dbReference>
<dbReference type="EMBL" id="RSED01000004">
    <property type="protein sequence ID" value="RRS05356.1"/>
    <property type="molecule type" value="Genomic_DNA"/>
</dbReference>
<evidence type="ECO:0000259" key="1">
    <source>
        <dbReference type="PROSITE" id="PS51820"/>
    </source>
</evidence>
<dbReference type="Pfam" id="PF07691">
    <property type="entry name" value="PA14"/>
    <property type="match status" value="1"/>
</dbReference>
<gene>
    <name evidence="2" type="ORF">EIP75_06675</name>
</gene>
<dbReference type="InterPro" id="IPR013424">
    <property type="entry name" value="Ice-binding_C"/>
</dbReference>
<reference evidence="2 3" key="1">
    <citation type="submission" date="2018-12" db="EMBL/GenBank/DDBJ databases">
        <title>The whole draft genome of Aquabacterium sp. SJQ9.</title>
        <authorList>
            <person name="Sun L."/>
            <person name="Gao X."/>
            <person name="Chen W."/>
            <person name="Huang K."/>
        </authorList>
    </citation>
    <scope>NUCLEOTIDE SEQUENCE [LARGE SCALE GENOMIC DNA]</scope>
    <source>
        <strain evidence="2 3">SJQ9</strain>
    </source>
</reference>